<evidence type="ECO:0000259" key="4">
    <source>
        <dbReference type="PROSITE" id="PS51864"/>
    </source>
</evidence>
<comment type="cofactor">
    <cofactor evidence="1">
        <name>Zn(2+)</name>
        <dbReference type="ChEBI" id="CHEBI:29105"/>
    </cofactor>
</comment>
<dbReference type="EMBL" id="JABXBU010000012">
    <property type="protein sequence ID" value="KAF8789009.1"/>
    <property type="molecule type" value="Genomic_DNA"/>
</dbReference>
<sequence>MFWTLLIWLIYHAIRHIIGRADPVALLGPPSLSFEVTPIGPQNWEDERMAMEALHGDPRGDMRFTTDDDITFGGVGTKDVKYRWPGYPGKPEVAYEIHSSLSSLKSKIKTAMDQYHKHTCVKFVERKKQKDYVLIIKGDGINFAL</sequence>
<feature type="chain" id="PRO_5035930485" description="Peptidase M12A domain-containing protein" evidence="3">
    <location>
        <begin position="22"/>
        <end position="145"/>
    </location>
</feature>
<feature type="domain" description="Peptidase M12A" evidence="4">
    <location>
        <begin position="75"/>
        <end position="145"/>
    </location>
</feature>
<reference evidence="5" key="2">
    <citation type="submission" date="2020-06" db="EMBL/GenBank/DDBJ databases">
        <authorList>
            <person name="Sheffer M."/>
        </authorList>
    </citation>
    <scope>NUCLEOTIDE SEQUENCE</scope>
</reference>
<evidence type="ECO:0000313" key="5">
    <source>
        <dbReference type="EMBL" id="KAF8789009.1"/>
    </source>
</evidence>
<dbReference type="InterPro" id="IPR024079">
    <property type="entry name" value="MetalloPept_cat_dom_sf"/>
</dbReference>
<gene>
    <name evidence="5" type="ORF">HNY73_006991</name>
</gene>
<protein>
    <recommendedName>
        <fullName evidence="4">Peptidase M12A domain-containing protein</fullName>
    </recommendedName>
</protein>
<dbReference type="Proteomes" id="UP000807504">
    <property type="component" value="Unassembled WGS sequence"/>
</dbReference>
<keyword evidence="3" id="KW-0732">Signal</keyword>
<dbReference type="AlphaFoldDB" id="A0A8T0FHN0"/>
<evidence type="ECO:0000256" key="2">
    <source>
        <dbReference type="PROSITE-ProRule" id="PRU01211"/>
    </source>
</evidence>
<proteinExistence type="predicted"/>
<name>A0A8T0FHN0_ARGBR</name>
<comment type="caution">
    <text evidence="2">Lacks conserved residue(s) required for the propagation of feature annotation.</text>
</comment>
<dbReference type="PROSITE" id="PS51864">
    <property type="entry name" value="ASTACIN"/>
    <property type="match status" value="1"/>
</dbReference>
<organism evidence="5 6">
    <name type="scientific">Argiope bruennichi</name>
    <name type="common">Wasp spider</name>
    <name type="synonym">Aranea bruennichi</name>
    <dbReference type="NCBI Taxonomy" id="94029"/>
    <lineage>
        <taxon>Eukaryota</taxon>
        <taxon>Metazoa</taxon>
        <taxon>Ecdysozoa</taxon>
        <taxon>Arthropoda</taxon>
        <taxon>Chelicerata</taxon>
        <taxon>Arachnida</taxon>
        <taxon>Araneae</taxon>
        <taxon>Araneomorphae</taxon>
        <taxon>Entelegynae</taxon>
        <taxon>Araneoidea</taxon>
        <taxon>Araneidae</taxon>
        <taxon>Argiope</taxon>
    </lineage>
</organism>
<evidence type="ECO:0000313" key="6">
    <source>
        <dbReference type="Proteomes" id="UP000807504"/>
    </source>
</evidence>
<dbReference type="SUPFAM" id="SSF55486">
    <property type="entry name" value="Metalloproteases ('zincins'), catalytic domain"/>
    <property type="match status" value="1"/>
</dbReference>
<reference evidence="5" key="1">
    <citation type="journal article" date="2020" name="bioRxiv">
        <title>Chromosome-level reference genome of the European wasp spider Argiope bruennichi: a resource for studies on range expansion and evolutionary adaptation.</title>
        <authorList>
            <person name="Sheffer M.M."/>
            <person name="Hoppe A."/>
            <person name="Krehenwinkel H."/>
            <person name="Uhl G."/>
            <person name="Kuss A.W."/>
            <person name="Jensen L."/>
            <person name="Jensen C."/>
            <person name="Gillespie R.G."/>
            <person name="Hoff K.J."/>
            <person name="Prost S."/>
        </authorList>
    </citation>
    <scope>NUCLEOTIDE SEQUENCE</scope>
</reference>
<comment type="caution">
    <text evidence="5">The sequence shown here is derived from an EMBL/GenBank/DDBJ whole genome shotgun (WGS) entry which is preliminary data.</text>
</comment>
<feature type="signal peptide" evidence="3">
    <location>
        <begin position="1"/>
        <end position="21"/>
    </location>
</feature>
<dbReference type="Gene3D" id="3.40.390.10">
    <property type="entry name" value="Collagenase (Catalytic Domain)"/>
    <property type="match status" value="1"/>
</dbReference>
<dbReference type="GO" id="GO:0004222">
    <property type="term" value="F:metalloendopeptidase activity"/>
    <property type="evidence" value="ECO:0007669"/>
    <property type="project" value="InterPro"/>
</dbReference>
<dbReference type="Pfam" id="PF01400">
    <property type="entry name" value="Astacin"/>
    <property type="match status" value="1"/>
</dbReference>
<evidence type="ECO:0000256" key="1">
    <source>
        <dbReference type="ARBA" id="ARBA00001947"/>
    </source>
</evidence>
<accession>A0A8T0FHN0</accession>
<evidence type="ECO:0000256" key="3">
    <source>
        <dbReference type="SAM" id="SignalP"/>
    </source>
</evidence>
<keyword evidence="6" id="KW-1185">Reference proteome</keyword>
<dbReference type="GO" id="GO:0006508">
    <property type="term" value="P:proteolysis"/>
    <property type="evidence" value="ECO:0007669"/>
    <property type="project" value="InterPro"/>
</dbReference>
<dbReference type="InterPro" id="IPR001506">
    <property type="entry name" value="Peptidase_M12A"/>
</dbReference>